<evidence type="ECO:0000256" key="5">
    <source>
        <dbReference type="ARBA" id="ARBA00023004"/>
    </source>
</evidence>
<dbReference type="AlphaFoldDB" id="A0A450Y5N8"/>
<evidence type="ECO:0000256" key="1">
    <source>
        <dbReference type="ARBA" id="ARBA00001966"/>
    </source>
</evidence>
<reference evidence="8" key="1">
    <citation type="submission" date="2019-02" db="EMBL/GenBank/DDBJ databases">
        <authorList>
            <person name="Gruber-Vodicka R. H."/>
            <person name="Seah K. B. B."/>
        </authorList>
    </citation>
    <scope>NUCLEOTIDE SEQUENCE</scope>
    <source>
        <strain evidence="10">BECK_S127</strain>
        <strain evidence="9">BECK_S1320</strain>
        <strain evidence="8">BECK_S1321</strain>
    </source>
</reference>
<dbReference type="PROSITE" id="PS01278">
    <property type="entry name" value="MTTASE_RADICAL"/>
    <property type="match status" value="1"/>
</dbReference>
<keyword evidence="5" id="KW-0408">Iron</keyword>
<gene>
    <name evidence="10" type="ORF">BECKSD772D_GA0070982_100513</name>
    <name evidence="9" type="ORF">BECKSD772E_GA0070983_100819</name>
    <name evidence="8" type="ORF">BECKSD772F_GA0070984_100628</name>
</gene>
<dbReference type="PROSITE" id="PS51918">
    <property type="entry name" value="RADICAL_SAM"/>
    <property type="match status" value="1"/>
</dbReference>
<dbReference type="GO" id="GO:0051539">
    <property type="term" value="F:4 iron, 4 sulfur cluster binding"/>
    <property type="evidence" value="ECO:0007669"/>
    <property type="project" value="UniProtKB-KW"/>
</dbReference>
<protein>
    <submittedName>
        <fullName evidence="8">Radical SAM superfamily protein</fullName>
    </submittedName>
</protein>
<evidence type="ECO:0000256" key="6">
    <source>
        <dbReference type="ARBA" id="ARBA00023014"/>
    </source>
</evidence>
<dbReference type="GO" id="GO:0005829">
    <property type="term" value="C:cytosol"/>
    <property type="evidence" value="ECO:0007669"/>
    <property type="project" value="TreeGrafter"/>
</dbReference>
<evidence type="ECO:0000256" key="3">
    <source>
        <dbReference type="ARBA" id="ARBA00022691"/>
    </source>
</evidence>
<dbReference type="SFLD" id="SFLDS00029">
    <property type="entry name" value="Radical_SAM"/>
    <property type="match status" value="1"/>
</dbReference>
<keyword evidence="2" id="KW-0004">4Fe-4S</keyword>
<dbReference type="GO" id="GO:0046872">
    <property type="term" value="F:metal ion binding"/>
    <property type="evidence" value="ECO:0007669"/>
    <property type="project" value="UniProtKB-KW"/>
</dbReference>
<evidence type="ECO:0000256" key="2">
    <source>
        <dbReference type="ARBA" id="ARBA00022485"/>
    </source>
</evidence>
<dbReference type="InterPro" id="IPR023404">
    <property type="entry name" value="rSAM_horseshoe"/>
</dbReference>
<organism evidence="8">
    <name type="scientific">Candidatus Kentrum sp. SD</name>
    <dbReference type="NCBI Taxonomy" id="2126332"/>
    <lineage>
        <taxon>Bacteria</taxon>
        <taxon>Pseudomonadati</taxon>
        <taxon>Pseudomonadota</taxon>
        <taxon>Gammaproteobacteria</taxon>
        <taxon>Candidatus Kentrum</taxon>
    </lineage>
</organism>
<dbReference type="EMBL" id="CAADFU010000008">
    <property type="protein sequence ID" value="VFK40652.1"/>
    <property type="molecule type" value="Genomic_DNA"/>
</dbReference>
<evidence type="ECO:0000256" key="4">
    <source>
        <dbReference type="ARBA" id="ARBA00022723"/>
    </source>
</evidence>
<dbReference type="PANTHER" id="PTHR43409">
    <property type="entry name" value="ANAEROBIC MAGNESIUM-PROTOPORPHYRIN IX MONOMETHYL ESTER CYCLASE-RELATED"/>
    <property type="match status" value="1"/>
</dbReference>
<evidence type="ECO:0000313" key="10">
    <source>
        <dbReference type="EMBL" id="VFK78010.1"/>
    </source>
</evidence>
<dbReference type="InterPro" id="IPR020612">
    <property type="entry name" value="Methylthiotransferase_CS"/>
</dbReference>
<comment type="cofactor">
    <cofactor evidence="1">
        <name>[4Fe-4S] cluster</name>
        <dbReference type="ChEBI" id="CHEBI:49883"/>
    </cofactor>
</comment>
<dbReference type="Pfam" id="PF04055">
    <property type="entry name" value="Radical_SAM"/>
    <property type="match status" value="1"/>
</dbReference>
<feature type="domain" description="Radical SAM core" evidence="7">
    <location>
        <begin position="4"/>
        <end position="231"/>
    </location>
</feature>
<sequence length="379" mass="43603">MDFSSYGGVTSIITSRGCPFLCTFCSVYAIFGKKHRIRSIDSIIEELRYYLTKGVKIFNIEDDNFTYDMDRVDNITDAICKAELKVELRFPNGITALRMNEDRLKLFSQAGVKQLFFGLESADKVIRKNLKKGFAKYDRILELIRIARSLDIKADMSLVTGFPHQTPIEMAEDLSRLFKDDAIIPPTPYYPIVGTELFHEARKQGILSEDGLEWYEPLNFPIVGKRFNRLDVSSSYLLGMSLSHSGLQKYHHEFLMSQEQLNPQRVLGALRYTGIDFLGRLDSFTASFDLLLFFNVNGYRLSNLIHGNIERFGVIKGQLEMLAAEVLRVTLEIWTHASYQVVPIHAKKAEIISANRFRFRRTDKPLNRVISLFLDKIRE</sequence>
<dbReference type="PANTHER" id="PTHR43409:SF7">
    <property type="entry name" value="BLL1977 PROTEIN"/>
    <property type="match status" value="1"/>
</dbReference>
<evidence type="ECO:0000313" key="8">
    <source>
        <dbReference type="EMBL" id="VFK36841.1"/>
    </source>
</evidence>
<dbReference type="SMART" id="SM00729">
    <property type="entry name" value="Elp3"/>
    <property type="match status" value="1"/>
</dbReference>
<dbReference type="EMBL" id="CAADFR010000006">
    <property type="protein sequence ID" value="VFK36841.1"/>
    <property type="molecule type" value="Genomic_DNA"/>
</dbReference>
<dbReference type="SUPFAM" id="SSF102114">
    <property type="entry name" value="Radical SAM enzymes"/>
    <property type="match status" value="1"/>
</dbReference>
<dbReference type="SFLD" id="SFLDG01082">
    <property type="entry name" value="B12-binding_domain_containing"/>
    <property type="match status" value="1"/>
</dbReference>
<accession>A0A450Y5N8</accession>
<evidence type="ECO:0000313" key="9">
    <source>
        <dbReference type="EMBL" id="VFK40652.1"/>
    </source>
</evidence>
<evidence type="ECO:0000259" key="7">
    <source>
        <dbReference type="PROSITE" id="PS51918"/>
    </source>
</evidence>
<dbReference type="EMBL" id="CAADHB010000005">
    <property type="protein sequence ID" value="VFK78010.1"/>
    <property type="molecule type" value="Genomic_DNA"/>
</dbReference>
<dbReference type="InterPro" id="IPR007197">
    <property type="entry name" value="rSAM"/>
</dbReference>
<dbReference type="Gene3D" id="3.80.30.20">
    <property type="entry name" value="tm_1862 like domain"/>
    <property type="match status" value="1"/>
</dbReference>
<proteinExistence type="predicted"/>
<dbReference type="CDD" id="cd01335">
    <property type="entry name" value="Radical_SAM"/>
    <property type="match status" value="1"/>
</dbReference>
<keyword evidence="4" id="KW-0479">Metal-binding</keyword>
<keyword evidence="3" id="KW-0949">S-adenosyl-L-methionine</keyword>
<name>A0A450Y5N8_9GAMM</name>
<dbReference type="InterPro" id="IPR006638">
    <property type="entry name" value="Elp3/MiaA/NifB-like_rSAM"/>
</dbReference>
<dbReference type="InterPro" id="IPR051198">
    <property type="entry name" value="BchE-like"/>
</dbReference>
<dbReference type="InterPro" id="IPR058240">
    <property type="entry name" value="rSAM_sf"/>
</dbReference>
<keyword evidence="6" id="KW-0411">Iron-sulfur</keyword>
<dbReference type="GO" id="GO:0003824">
    <property type="term" value="F:catalytic activity"/>
    <property type="evidence" value="ECO:0007669"/>
    <property type="project" value="InterPro"/>
</dbReference>